<dbReference type="RefSeq" id="WP_114845616.1">
    <property type="nucleotide sequence ID" value="NZ_JBHSPE010000005.1"/>
</dbReference>
<keyword evidence="4" id="KW-1185">Reference proteome</keyword>
<reference evidence="3 4" key="1">
    <citation type="submission" date="2018-07" db="EMBL/GenBank/DDBJ databases">
        <title>Dyella tabacisoli L4-6T, whole genome shotgun sequence.</title>
        <authorList>
            <person name="Zhou X.-K."/>
            <person name="Li W.-J."/>
            <person name="Duan Y.-Q."/>
        </authorList>
    </citation>
    <scope>NUCLEOTIDE SEQUENCE [LARGE SCALE GENOMIC DNA]</scope>
    <source>
        <strain evidence="3 4">L4-6</strain>
    </source>
</reference>
<organism evidence="3 4">
    <name type="scientific">Dyella tabacisoli</name>
    <dbReference type="NCBI Taxonomy" id="2282381"/>
    <lineage>
        <taxon>Bacteria</taxon>
        <taxon>Pseudomonadati</taxon>
        <taxon>Pseudomonadota</taxon>
        <taxon>Gammaproteobacteria</taxon>
        <taxon>Lysobacterales</taxon>
        <taxon>Rhodanobacteraceae</taxon>
        <taxon>Dyella</taxon>
    </lineage>
</organism>
<accession>A0A369UQ55</accession>
<keyword evidence="2" id="KW-0732">Signal</keyword>
<evidence type="ECO:0000256" key="2">
    <source>
        <dbReference type="SAM" id="SignalP"/>
    </source>
</evidence>
<name>A0A369UQ55_9GAMM</name>
<sequence length="185" mass="19171">MKRSSTAALLLMGVTPLMLTACGGDSHPAAAIKEQSYANIAYCAAAGNPQADCQRAFDQAQENSNAAAPHYKTREDCLKEFGPDMCQPRSDAHEGSFWGPVMTGFILGRMFDGGSSRYYGAEPLYRQRDGQDYRPSPGSYGGSFGSSRSGTGSVGGSTDAAGSRAVTASRGGFGSVSAARGGWGG</sequence>
<evidence type="ECO:0000256" key="1">
    <source>
        <dbReference type="SAM" id="MobiDB-lite"/>
    </source>
</evidence>
<dbReference type="PROSITE" id="PS51257">
    <property type="entry name" value="PROKAR_LIPOPROTEIN"/>
    <property type="match status" value="1"/>
</dbReference>
<comment type="caution">
    <text evidence="3">The sequence shown here is derived from an EMBL/GenBank/DDBJ whole genome shotgun (WGS) entry which is preliminary data.</text>
</comment>
<feature type="compositionally biased region" description="Low complexity" evidence="1">
    <location>
        <begin position="145"/>
        <end position="163"/>
    </location>
</feature>
<evidence type="ECO:0000313" key="4">
    <source>
        <dbReference type="Proteomes" id="UP000253782"/>
    </source>
</evidence>
<evidence type="ECO:0000313" key="3">
    <source>
        <dbReference type="EMBL" id="RDD81750.1"/>
    </source>
</evidence>
<dbReference type="Pfam" id="PF06693">
    <property type="entry name" value="DUF1190"/>
    <property type="match status" value="1"/>
</dbReference>
<dbReference type="OrthoDB" id="7361974at2"/>
<dbReference type="EMBL" id="QQAH01000009">
    <property type="protein sequence ID" value="RDD81750.1"/>
    <property type="molecule type" value="Genomic_DNA"/>
</dbReference>
<feature type="region of interest" description="Disordered" evidence="1">
    <location>
        <begin position="128"/>
        <end position="185"/>
    </location>
</feature>
<dbReference type="Proteomes" id="UP000253782">
    <property type="component" value="Unassembled WGS sequence"/>
</dbReference>
<dbReference type="AlphaFoldDB" id="A0A369UQ55"/>
<dbReference type="InterPro" id="IPR009576">
    <property type="entry name" value="Biofilm_formation_YgiB"/>
</dbReference>
<protein>
    <submittedName>
        <fullName evidence="3">DUF1190 domain-containing protein</fullName>
    </submittedName>
</protein>
<feature type="chain" id="PRO_5016662831" evidence="2">
    <location>
        <begin position="24"/>
        <end position="185"/>
    </location>
</feature>
<proteinExistence type="predicted"/>
<feature type="signal peptide" evidence="2">
    <location>
        <begin position="1"/>
        <end position="23"/>
    </location>
</feature>
<gene>
    <name evidence="3" type="ORF">DVJ77_11390</name>
</gene>